<dbReference type="Proteomes" id="UP001356427">
    <property type="component" value="Unassembled WGS sequence"/>
</dbReference>
<name>A0AAN8LBX7_9TELE</name>
<sequence length="88" mass="9059">MEPSVLSSRDHHLGRTPSSSKNSPDPNSRPIGPSCHSSACTTEVDCRWSRSPRGQCSRSHTGLEGGGSQGGAAGSQAGPSGLYLPVLQ</sequence>
<evidence type="ECO:0000313" key="2">
    <source>
        <dbReference type="EMBL" id="KAK6307065.1"/>
    </source>
</evidence>
<evidence type="ECO:0000256" key="1">
    <source>
        <dbReference type="SAM" id="MobiDB-lite"/>
    </source>
</evidence>
<evidence type="ECO:0000313" key="3">
    <source>
        <dbReference type="Proteomes" id="UP001356427"/>
    </source>
</evidence>
<keyword evidence="3" id="KW-1185">Reference proteome</keyword>
<feature type="region of interest" description="Disordered" evidence="1">
    <location>
        <begin position="1"/>
        <end position="88"/>
    </location>
</feature>
<comment type="caution">
    <text evidence="2">The sequence shown here is derived from an EMBL/GenBank/DDBJ whole genome shotgun (WGS) entry which is preliminary data.</text>
</comment>
<protein>
    <submittedName>
        <fullName evidence="2">Uncharacterized protein</fullName>
    </submittedName>
</protein>
<feature type="compositionally biased region" description="Low complexity" evidence="1">
    <location>
        <begin position="17"/>
        <end position="30"/>
    </location>
</feature>
<reference evidence="2 3" key="1">
    <citation type="submission" date="2021-04" db="EMBL/GenBank/DDBJ databases">
        <authorList>
            <person name="De Guttry C."/>
            <person name="Zahm M."/>
            <person name="Klopp C."/>
            <person name="Cabau C."/>
            <person name="Louis A."/>
            <person name="Berthelot C."/>
            <person name="Parey E."/>
            <person name="Roest Crollius H."/>
            <person name="Montfort J."/>
            <person name="Robinson-Rechavi M."/>
            <person name="Bucao C."/>
            <person name="Bouchez O."/>
            <person name="Gislard M."/>
            <person name="Lluch J."/>
            <person name="Milhes M."/>
            <person name="Lampietro C."/>
            <person name="Lopez Roques C."/>
            <person name="Donnadieu C."/>
            <person name="Braasch I."/>
            <person name="Desvignes T."/>
            <person name="Postlethwait J."/>
            <person name="Bobe J."/>
            <person name="Wedekind C."/>
            <person name="Guiguen Y."/>
        </authorList>
    </citation>
    <scope>NUCLEOTIDE SEQUENCE [LARGE SCALE GENOMIC DNA]</scope>
    <source>
        <strain evidence="2">Cs_M1</strain>
        <tissue evidence="2">Blood</tissue>
    </source>
</reference>
<dbReference type="EMBL" id="JAGTTL010000020">
    <property type="protein sequence ID" value="KAK6307065.1"/>
    <property type="molecule type" value="Genomic_DNA"/>
</dbReference>
<accession>A0AAN8LBX7</accession>
<feature type="compositionally biased region" description="Gly residues" evidence="1">
    <location>
        <begin position="63"/>
        <end position="73"/>
    </location>
</feature>
<dbReference type="AlphaFoldDB" id="A0AAN8LBX7"/>
<gene>
    <name evidence="2" type="ORF">J4Q44_G00222130</name>
</gene>
<proteinExistence type="predicted"/>
<organism evidence="2 3">
    <name type="scientific">Coregonus suidteri</name>
    <dbReference type="NCBI Taxonomy" id="861788"/>
    <lineage>
        <taxon>Eukaryota</taxon>
        <taxon>Metazoa</taxon>
        <taxon>Chordata</taxon>
        <taxon>Craniata</taxon>
        <taxon>Vertebrata</taxon>
        <taxon>Euteleostomi</taxon>
        <taxon>Actinopterygii</taxon>
        <taxon>Neopterygii</taxon>
        <taxon>Teleostei</taxon>
        <taxon>Protacanthopterygii</taxon>
        <taxon>Salmoniformes</taxon>
        <taxon>Salmonidae</taxon>
        <taxon>Coregoninae</taxon>
        <taxon>Coregonus</taxon>
    </lineage>
</organism>